<comment type="caution">
    <text evidence="1">The sequence shown here is derived from an EMBL/GenBank/DDBJ whole genome shotgun (WGS) entry which is preliminary data.</text>
</comment>
<dbReference type="Proteomes" id="UP001305414">
    <property type="component" value="Unassembled WGS sequence"/>
</dbReference>
<gene>
    <name evidence="1" type="ORF">RRF57_008575</name>
</gene>
<reference evidence="1 2" key="1">
    <citation type="submission" date="2023-10" db="EMBL/GenBank/DDBJ databases">
        <title>Draft genome sequence of Xylaria bambusicola isolate GMP-LS, the root and basal stem rot pathogen of sugarcane in Indonesia.</title>
        <authorList>
            <person name="Selvaraj P."/>
            <person name="Muralishankar V."/>
            <person name="Muruganantham S."/>
            <person name="Sp S."/>
            <person name="Haryani S."/>
            <person name="Lau K.J.X."/>
            <person name="Naqvi N.I."/>
        </authorList>
    </citation>
    <scope>NUCLEOTIDE SEQUENCE [LARGE SCALE GENOMIC DNA]</scope>
    <source>
        <strain evidence="1">GMP-LS</strain>
    </source>
</reference>
<accession>A0AAN7UVJ2</accession>
<sequence>MPVRYFLPGTIDGGMDEAKGFNIRRRVDEDLCKSRWDEEHAKIGLTRSRATYWLSSDCHIGFPLWRGRRNCWPVPTPKECASQQTEKFGHQNTIFEDSVHWANHPEAFSHLFDKSIESEHHLLPIQILLHLVCSEWLTMLGYIKSRLNQIEMEVTKPKNFATNLETGGLLQKLHMWRRFIPLYREMVTETLRRVLDYSSIKVEMSMPGHDCDAVSAALGKEGAENPERVRLRAITYPLIPSNLNQGGLIRLSSVVTAVTSIN</sequence>
<evidence type="ECO:0000313" key="2">
    <source>
        <dbReference type="Proteomes" id="UP001305414"/>
    </source>
</evidence>
<name>A0AAN7UVJ2_9PEZI</name>
<evidence type="ECO:0000313" key="1">
    <source>
        <dbReference type="EMBL" id="KAK5632861.1"/>
    </source>
</evidence>
<organism evidence="1 2">
    <name type="scientific">Xylaria bambusicola</name>
    <dbReference type="NCBI Taxonomy" id="326684"/>
    <lineage>
        <taxon>Eukaryota</taxon>
        <taxon>Fungi</taxon>
        <taxon>Dikarya</taxon>
        <taxon>Ascomycota</taxon>
        <taxon>Pezizomycotina</taxon>
        <taxon>Sordariomycetes</taxon>
        <taxon>Xylariomycetidae</taxon>
        <taxon>Xylariales</taxon>
        <taxon>Xylariaceae</taxon>
        <taxon>Xylaria</taxon>
    </lineage>
</organism>
<dbReference type="EMBL" id="JAWHQM010000027">
    <property type="protein sequence ID" value="KAK5632861.1"/>
    <property type="molecule type" value="Genomic_DNA"/>
</dbReference>
<dbReference type="AlphaFoldDB" id="A0AAN7UVJ2"/>
<keyword evidence="2" id="KW-1185">Reference proteome</keyword>
<protein>
    <submittedName>
        <fullName evidence="1">Uncharacterized protein</fullName>
    </submittedName>
</protein>
<proteinExistence type="predicted"/>